<dbReference type="PRINTS" id="PR00092">
    <property type="entry name" value="TYROSINASE"/>
</dbReference>
<dbReference type="InterPro" id="IPR002227">
    <property type="entry name" value="Tyrosinase_Cu-bd"/>
</dbReference>
<feature type="domain" description="Tyrosinase copper-binding" evidence="5">
    <location>
        <begin position="234"/>
        <end position="245"/>
    </location>
</feature>
<dbReference type="RefSeq" id="XP_025462228.1">
    <property type="nucleotide sequence ID" value="XM_025616638.1"/>
</dbReference>
<dbReference type="GO" id="GO:0046872">
    <property type="term" value="F:metal ion binding"/>
    <property type="evidence" value="ECO:0007669"/>
    <property type="project" value="UniProtKB-KW"/>
</dbReference>
<accession>A0A317V3A1</accession>
<gene>
    <name evidence="6" type="ORF">BO94DRAFT_611508</name>
</gene>
<dbReference type="PANTHER" id="PTHR11474">
    <property type="entry name" value="TYROSINASE FAMILY MEMBER"/>
    <property type="match status" value="1"/>
</dbReference>
<keyword evidence="3" id="KW-0732">Signal</keyword>
<dbReference type="Gene3D" id="1.10.1280.10">
    <property type="entry name" value="Di-copper center containing domain from catechol oxidase"/>
    <property type="match status" value="1"/>
</dbReference>
<evidence type="ECO:0000256" key="2">
    <source>
        <dbReference type="ARBA" id="ARBA00023008"/>
    </source>
</evidence>
<organism evidence="6 7">
    <name type="scientific">Aspergillus sclerotioniger CBS 115572</name>
    <dbReference type="NCBI Taxonomy" id="1450535"/>
    <lineage>
        <taxon>Eukaryota</taxon>
        <taxon>Fungi</taxon>
        <taxon>Dikarya</taxon>
        <taxon>Ascomycota</taxon>
        <taxon>Pezizomycotina</taxon>
        <taxon>Eurotiomycetes</taxon>
        <taxon>Eurotiomycetidae</taxon>
        <taxon>Eurotiales</taxon>
        <taxon>Aspergillaceae</taxon>
        <taxon>Aspergillus</taxon>
        <taxon>Aspergillus subgen. Circumdati</taxon>
    </lineage>
</organism>
<dbReference type="PANTHER" id="PTHR11474:SF126">
    <property type="entry name" value="TYROSINASE-LIKE PROTEIN TYR-1-RELATED"/>
    <property type="match status" value="1"/>
</dbReference>
<evidence type="ECO:0000256" key="1">
    <source>
        <dbReference type="ARBA" id="ARBA00022723"/>
    </source>
</evidence>
<keyword evidence="2" id="KW-0186">Copper</keyword>
<feature type="domain" description="Tyrosinase copper-binding" evidence="4">
    <location>
        <begin position="83"/>
        <end position="100"/>
    </location>
</feature>
<evidence type="ECO:0000313" key="7">
    <source>
        <dbReference type="Proteomes" id="UP000246702"/>
    </source>
</evidence>
<dbReference type="PROSITE" id="PS00498">
    <property type="entry name" value="TYROSINASE_2"/>
    <property type="match status" value="1"/>
</dbReference>
<dbReference type="AlphaFoldDB" id="A0A317V3A1"/>
<evidence type="ECO:0000259" key="5">
    <source>
        <dbReference type="PROSITE" id="PS00498"/>
    </source>
</evidence>
<evidence type="ECO:0000259" key="4">
    <source>
        <dbReference type="PROSITE" id="PS00497"/>
    </source>
</evidence>
<dbReference type="EMBL" id="MSFK01000044">
    <property type="protein sequence ID" value="PWY68565.1"/>
    <property type="molecule type" value="Genomic_DNA"/>
</dbReference>
<sequence>MHGLFLTLAAALAMVPTALGACENHSIRKCWSALGEYERTEYINSTLCLMNPEMAPAKTGTYGSKSRWDELLVAHVAQVQFIHVTGAFFPWHRWYTRVHENLLRDECGYTGPYPYWDEQVDQGSAPLQNASVWSPSATTGFGTGNTDENDCVVDGSFANLKLNLTTELTRTSNSCLTRVFNQTHFDSVAQNIVDSCMDIDDYWTMWSCLGNGPHTGGHFGVGGTMEHVSFSAFDPIFFLHHTNLDRLWTQWQSRDVARLTAMGGPLVAPAALFGEAQPSFFGVDAFVPYFGDEGNTTTLNHNMWMVGIVENITVADAMNVENEGICNEYA</sequence>
<reference evidence="6 7" key="1">
    <citation type="submission" date="2016-12" db="EMBL/GenBank/DDBJ databases">
        <title>The genomes of Aspergillus section Nigri reveals drivers in fungal speciation.</title>
        <authorList>
            <consortium name="DOE Joint Genome Institute"/>
            <person name="Vesth T.C."/>
            <person name="Nybo J."/>
            <person name="Theobald S."/>
            <person name="Brandl J."/>
            <person name="Frisvad J.C."/>
            <person name="Nielsen K.F."/>
            <person name="Lyhne E.K."/>
            <person name="Kogle M.E."/>
            <person name="Kuo A."/>
            <person name="Riley R."/>
            <person name="Clum A."/>
            <person name="Nolan M."/>
            <person name="Lipzen A."/>
            <person name="Salamov A."/>
            <person name="Henrissat B."/>
            <person name="Wiebenga A."/>
            <person name="De Vries R.P."/>
            <person name="Grigoriev I.V."/>
            <person name="Mortensen U.H."/>
            <person name="Andersen M.R."/>
            <person name="Baker S.E."/>
        </authorList>
    </citation>
    <scope>NUCLEOTIDE SEQUENCE [LARGE SCALE GENOMIC DNA]</scope>
    <source>
        <strain evidence="6 7">CBS 115572</strain>
    </source>
</reference>
<dbReference type="GeneID" id="37118781"/>
<proteinExistence type="predicted"/>
<evidence type="ECO:0000256" key="3">
    <source>
        <dbReference type="SAM" id="SignalP"/>
    </source>
</evidence>
<protein>
    <submittedName>
        <fullName evidence="6">Di-copper centre-containing protein</fullName>
    </submittedName>
</protein>
<dbReference type="SUPFAM" id="SSF48056">
    <property type="entry name" value="Di-copper centre-containing domain"/>
    <property type="match status" value="1"/>
</dbReference>
<comment type="caution">
    <text evidence="6">The sequence shown here is derived from an EMBL/GenBank/DDBJ whole genome shotgun (WGS) entry which is preliminary data.</text>
</comment>
<dbReference type="InterPro" id="IPR050316">
    <property type="entry name" value="Tyrosinase/Hemocyanin"/>
</dbReference>
<dbReference type="Pfam" id="PF00264">
    <property type="entry name" value="Tyrosinase"/>
    <property type="match status" value="1"/>
</dbReference>
<dbReference type="GO" id="GO:0016491">
    <property type="term" value="F:oxidoreductase activity"/>
    <property type="evidence" value="ECO:0007669"/>
    <property type="project" value="InterPro"/>
</dbReference>
<feature type="chain" id="PRO_5016249222" evidence="3">
    <location>
        <begin position="21"/>
        <end position="330"/>
    </location>
</feature>
<evidence type="ECO:0000313" key="6">
    <source>
        <dbReference type="EMBL" id="PWY68565.1"/>
    </source>
</evidence>
<dbReference type="Proteomes" id="UP000246702">
    <property type="component" value="Unassembled WGS sequence"/>
</dbReference>
<feature type="signal peptide" evidence="3">
    <location>
        <begin position="1"/>
        <end position="20"/>
    </location>
</feature>
<dbReference type="PROSITE" id="PS00497">
    <property type="entry name" value="TYROSINASE_1"/>
    <property type="match status" value="1"/>
</dbReference>
<name>A0A317V3A1_9EURO</name>
<dbReference type="InterPro" id="IPR008922">
    <property type="entry name" value="Di-copper_centre_dom_sf"/>
</dbReference>
<keyword evidence="1" id="KW-0479">Metal-binding</keyword>
<keyword evidence="7" id="KW-1185">Reference proteome</keyword>
<dbReference type="OrthoDB" id="6132182at2759"/>